<keyword evidence="3" id="KW-1185">Reference proteome</keyword>
<proteinExistence type="predicted"/>
<accession>A0A944H6W6</accession>
<organism evidence="2 3">
    <name type="scientific">Denitromonas iodatirespirans</name>
    <dbReference type="NCBI Taxonomy" id="2795389"/>
    <lineage>
        <taxon>Bacteria</taxon>
        <taxon>Pseudomonadati</taxon>
        <taxon>Pseudomonadota</taxon>
        <taxon>Betaproteobacteria</taxon>
        <taxon>Rhodocyclales</taxon>
        <taxon>Zoogloeaceae</taxon>
        <taxon>Denitromonas</taxon>
    </lineage>
</organism>
<reference evidence="3" key="1">
    <citation type="journal article" date="2022" name="ISME J.">
        <title>Genetic and phylogenetic analysis of dissimilatory iodate-reducing bacteria identifies potential niches across the world's oceans.</title>
        <authorList>
            <person name="Reyes-Umana V."/>
            <person name="Henning Z."/>
            <person name="Lee K."/>
            <person name="Barnum T.P."/>
            <person name="Coates J.D."/>
        </authorList>
    </citation>
    <scope>NUCLEOTIDE SEQUENCE [LARGE SCALE GENOMIC DNA]</scope>
    <source>
        <strain evidence="3">IR12</strain>
    </source>
</reference>
<feature type="domain" description="Serine aminopeptidase S33" evidence="1">
    <location>
        <begin position="48"/>
        <end position="145"/>
    </location>
</feature>
<keyword evidence="2" id="KW-0378">Hydrolase</keyword>
<dbReference type="NCBIfam" id="TIGR03100">
    <property type="entry name" value="hydr1_PEP"/>
    <property type="match status" value="1"/>
</dbReference>
<sequence length="288" mass="31473">MSTVERPVLFECAGETLVGIVAAPERPMRTGVLVLVGGPQYRVGSHRQFVMLSRALASRNIACMRFDFRGMGDATGEPVGFDAVGADIAAALKTFRAEVPGLERVVIWGLCDGASAACLFARGDASVAGLMLLNPWVRTEATRARTYLKHYYPRRLLDRDFWMRLMQGEIGVARALKQFVGGLSRGRSETDDSDSLPERMIGALHGFDGAVLVGLSGHDYVAREFEESVRGNVRFDALRASGRMTIRQFSDADHTFSAKASCEAMERACVEWIEALDGDQGMARSSRA</sequence>
<gene>
    <name evidence="2" type="ORF">I8J34_05250</name>
</gene>
<dbReference type="Gene3D" id="3.40.50.1820">
    <property type="entry name" value="alpha/beta hydrolase"/>
    <property type="match status" value="1"/>
</dbReference>
<dbReference type="Proteomes" id="UP000694660">
    <property type="component" value="Unassembled WGS sequence"/>
</dbReference>
<dbReference type="SUPFAM" id="SSF53474">
    <property type="entry name" value="alpha/beta-Hydrolases"/>
    <property type="match status" value="1"/>
</dbReference>
<dbReference type="AlphaFoldDB" id="A0A944H6W6"/>
<evidence type="ECO:0000259" key="1">
    <source>
        <dbReference type="Pfam" id="PF12146"/>
    </source>
</evidence>
<dbReference type="GO" id="GO:0016787">
    <property type="term" value="F:hydrolase activity"/>
    <property type="evidence" value="ECO:0007669"/>
    <property type="project" value="UniProtKB-KW"/>
</dbReference>
<dbReference type="InterPro" id="IPR017531">
    <property type="entry name" value="Hydrolase-1_PEP"/>
</dbReference>
<dbReference type="RefSeq" id="WP_214360333.1">
    <property type="nucleotide sequence ID" value="NZ_JAEKFT010000004.1"/>
</dbReference>
<dbReference type="Pfam" id="PF12146">
    <property type="entry name" value="Hydrolase_4"/>
    <property type="match status" value="1"/>
</dbReference>
<evidence type="ECO:0000313" key="2">
    <source>
        <dbReference type="EMBL" id="MBT0960578.1"/>
    </source>
</evidence>
<dbReference type="InterPro" id="IPR029058">
    <property type="entry name" value="AB_hydrolase_fold"/>
</dbReference>
<evidence type="ECO:0000313" key="3">
    <source>
        <dbReference type="Proteomes" id="UP000694660"/>
    </source>
</evidence>
<dbReference type="EMBL" id="JAEKFT010000004">
    <property type="protein sequence ID" value="MBT0960578.1"/>
    <property type="molecule type" value="Genomic_DNA"/>
</dbReference>
<comment type="caution">
    <text evidence="2">The sequence shown here is derived from an EMBL/GenBank/DDBJ whole genome shotgun (WGS) entry which is preliminary data.</text>
</comment>
<protein>
    <submittedName>
        <fullName evidence="2">Hydrolase 1, exosortase A system-associated</fullName>
    </submittedName>
</protein>
<name>A0A944H6W6_DENI1</name>
<dbReference type="InterPro" id="IPR022742">
    <property type="entry name" value="Hydrolase_4"/>
</dbReference>